<dbReference type="OrthoDB" id="4279at2"/>
<dbReference type="SUPFAM" id="SSF64438">
    <property type="entry name" value="CNF1/YfiH-like putative cysteine hydrolases"/>
    <property type="match status" value="1"/>
</dbReference>
<sequence>MSDWLAQALQADWPAPAGVRTLSTTRLGGSGRAPYDSFNLGTHVGDEAAMVSANRATLRLALPAEPVWLEQVHGTAVIDAGAAHAGAAHADLPRADASVSLRPGPVCVVMTADCLPVLFARADGQAVGAAHAGWRGLCDGVLETTLASLRGQDKRAEVLAWLGPAIGPGAFEVGDEVKAAFVARDAAAASAFKPGAAPGKWWADIYQLARQRLTAAGVTRIYGGGLCTVSDPRRFFSYRRDGRCGRMASLIWLE</sequence>
<evidence type="ECO:0000256" key="1">
    <source>
        <dbReference type="ARBA" id="ARBA00000553"/>
    </source>
</evidence>
<comment type="catalytic activity">
    <reaction evidence="7">
        <text>adenosine + H2O + H(+) = inosine + NH4(+)</text>
        <dbReference type="Rhea" id="RHEA:24408"/>
        <dbReference type="ChEBI" id="CHEBI:15377"/>
        <dbReference type="ChEBI" id="CHEBI:15378"/>
        <dbReference type="ChEBI" id="CHEBI:16335"/>
        <dbReference type="ChEBI" id="CHEBI:17596"/>
        <dbReference type="ChEBI" id="CHEBI:28938"/>
        <dbReference type="EC" id="3.5.4.4"/>
    </reaction>
    <physiologicalReaction direction="left-to-right" evidence="7">
        <dbReference type="Rhea" id="RHEA:24409"/>
    </physiologicalReaction>
</comment>
<evidence type="ECO:0000256" key="3">
    <source>
        <dbReference type="ARBA" id="ARBA00022679"/>
    </source>
</evidence>
<comment type="catalytic activity">
    <reaction evidence="9">
        <text>S-methyl-5'-thioadenosine + phosphate = 5-(methylsulfanyl)-alpha-D-ribose 1-phosphate + adenine</text>
        <dbReference type="Rhea" id="RHEA:11852"/>
        <dbReference type="ChEBI" id="CHEBI:16708"/>
        <dbReference type="ChEBI" id="CHEBI:17509"/>
        <dbReference type="ChEBI" id="CHEBI:43474"/>
        <dbReference type="ChEBI" id="CHEBI:58533"/>
        <dbReference type="EC" id="2.4.2.28"/>
    </reaction>
    <physiologicalReaction direction="left-to-right" evidence="9">
        <dbReference type="Rhea" id="RHEA:11853"/>
    </physiologicalReaction>
</comment>
<comment type="catalytic activity">
    <reaction evidence="8">
        <text>adenosine + phosphate = alpha-D-ribose 1-phosphate + adenine</text>
        <dbReference type="Rhea" id="RHEA:27642"/>
        <dbReference type="ChEBI" id="CHEBI:16335"/>
        <dbReference type="ChEBI" id="CHEBI:16708"/>
        <dbReference type="ChEBI" id="CHEBI:43474"/>
        <dbReference type="ChEBI" id="CHEBI:57720"/>
        <dbReference type="EC" id="2.4.2.1"/>
    </reaction>
    <physiologicalReaction direction="left-to-right" evidence="8">
        <dbReference type="Rhea" id="RHEA:27643"/>
    </physiologicalReaction>
</comment>
<gene>
    <name evidence="11" type="primary">pgeF</name>
    <name evidence="11" type="ORF">FNU76_15315</name>
</gene>
<proteinExistence type="inferred from homology"/>
<evidence type="ECO:0000256" key="6">
    <source>
        <dbReference type="ARBA" id="ARBA00022833"/>
    </source>
</evidence>
<keyword evidence="5" id="KW-0378">Hydrolase</keyword>
<evidence type="ECO:0000313" key="12">
    <source>
        <dbReference type="Proteomes" id="UP000317550"/>
    </source>
</evidence>
<dbReference type="GO" id="GO:0017061">
    <property type="term" value="F:S-methyl-5-thioadenosine phosphorylase activity"/>
    <property type="evidence" value="ECO:0007669"/>
    <property type="project" value="UniProtKB-EC"/>
</dbReference>
<dbReference type="AlphaFoldDB" id="A0A516SHH9"/>
<evidence type="ECO:0000256" key="10">
    <source>
        <dbReference type="RuleBase" id="RU361274"/>
    </source>
</evidence>
<accession>A0A516SHH9</accession>
<dbReference type="PANTHER" id="PTHR30616">
    <property type="entry name" value="UNCHARACTERIZED PROTEIN YFIH"/>
    <property type="match status" value="1"/>
</dbReference>
<dbReference type="EMBL" id="CP041730">
    <property type="protein sequence ID" value="QDQ27607.1"/>
    <property type="molecule type" value="Genomic_DNA"/>
</dbReference>
<keyword evidence="6" id="KW-0862">Zinc</keyword>
<dbReference type="Gene3D" id="3.60.140.10">
    <property type="entry name" value="CNF1/YfiH-like putative cysteine hydrolases"/>
    <property type="match status" value="1"/>
</dbReference>
<comment type="similarity">
    <text evidence="2 10">Belongs to the purine nucleoside phosphorylase YfiH/LACC1 family.</text>
</comment>
<organism evidence="11 12">
    <name type="scientific">Chitinimonas arctica</name>
    <dbReference type="NCBI Taxonomy" id="2594795"/>
    <lineage>
        <taxon>Bacteria</taxon>
        <taxon>Pseudomonadati</taxon>
        <taxon>Pseudomonadota</taxon>
        <taxon>Betaproteobacteria</taxon>
        <taxon>Neisseriales</taxon>
        <taxon>Chitinibacteraceae</taxon>
        <taxon>Chitinimonas</taxon>
    </lineage>
</organism>
<evidence type="ECO:0000256" key="7">
    <source>
        <dbReference type="ARBA" id="ARBA00047989"/>
    </source>
</evidence>
<dbReference type="CDD" id="cd16833">
    <property type="entry name" value="YfiH"/>
    <property type="match status" value="1"/>
</dbReference>
<dbReference type="GO" id="GO:0016787">
    <property type="term" value="F:hydrolase activity"/>
    <property type="evidence" value="ECO:0007669"/>
    <property type="project" value="UniProtKB-KW"/>
</dbReference>
<evidence type="ECO:0000313" key="11">
    <source>
        <dbReference type="EMBL" id="QDQ27607.1"/>
    </source>
</evidence>
<evidence type="ECO:0000256" key="8">
    <source>
        <dbReference type="ARBA" id="ARBA00048968"/>
    </source>
</evidence>
<name>A0A516SHH9_9NEIS</name>
<dbReference type="NCBIfam" id="TIGR00726">
    <property type="entry name" value="peptidoglycan editing factor PgeF"/>
    <property type="match status" value="1"/>
</dbReference>
<keyword evidence="12" id="KW-1185">Reference proteome</keyword>
<comment type="catalytic activity">
    <reaction evidence="1">
        <text>inosine + phosphate = alpha-D-ribose 1-phosphate + hypoxanthine</text>
        <dbReference type="Rhea" id="RHEA:27646"/>
        <dbReference type="ChEBI" id="CHEBI:17368"/>
        <dbReference type="ChEBI" id="CHEBI:17596"/>
        <dbReference type="ChEBI" id="CHEBI:43474"/>
        <dbReference type="ChEBI" id="CHEBI:57720"/>
        <dbReference type="EC" id="2.4.2.1"/>
    </reaction>
    <physiologicalReaction direction="left-to-right" evidence="1">
        <dbReference type="Rhea" id="RHEA:27647"/>
    </physiologicalReaction>
</comment>
<protein>
    <recommendedName>
        <fullName evidence="10">Purine nucleoside phosphorylase</fullName>
    </recommendedName>
</protein>
<dbReference type="Proteomes" id="UP000317550">
    <property type="component" value="Chromosome"/>
</dbReference>
<dbReference type="InterPro" id="IPR003730">
    <property type="entry name" value="Cu_polyphenol_OxRdtase"/>
</dbReference>
<dbReference type="Pfam" id="PF02578">
    <property type="entry name" value="Cu-oxidase_4"/>
    <property type="match status" value="1"/>
</dbReference>
<dbReference type="InterPro" id="IPR038371">
    <property type="entry name" value="Cu_polyphenol_OxRdtase_sf"/>
</dbReference>
<keyword evidence="3" id="KW-0808">Transferase</keyword>
<dbReference type="KEGG" id="cari:FNU76_15315"/>
<evidence type="ECO:0000256" key="4">
    <source>
        <dbReference type="ARBA" id="ARBA00022723"/>
    </source>
</evidence>
<dbReference type="InterPro" id="IPR011324">
    <property type="entry name" value="Cytotoxic_necrot_fac-like_cat"/>
</dbReference>
<dbReference type="RefSeq" id="WP_144279000.1">
    <property type="nucleotide sequence ID" value="NZ_CP041730.1"/>
</dbReference>
<dbReference type="PANTHER" id="PTHR30616:SF2">
    <property type="entry name" value="PURINE NUCLEOSIDE PHOSPHORYLASE LACC1"/>
    <property type="match status" value="1"/>
</dbReference>
<keyword evidence="4" id="KW-0479">Metal-binding</keyword>
<evidence type="ECO:0000256" key="2">
    <source>
        <dbReference type="ARBA" id="ARBA00007353"/>
    </source>
</evidence>
<evidence type="ECO:0000256" key="9">
    <source>
        <dbReference type="ARBA" id="ARBA00049893"/>
    </source>
</evidence>
<evidence type="ECO:0000256" key="5">
    <source>
        <dbReference type="ARBA" id="ARBA00022801"/>
    </source>
</evidence>
<reference evidence="12" key="1">
    <citation type="submission" date="2019-07" db="EMBL/GenBank/DDBJ databases">
        <title>Chitinimonas sp. nov., isolated from Ny-Alesund, arctica soil.</title>
        <authorList>
            <person name="Xu Q."/>
            <person name="Peng F."/>
        </authorList>
    </citation>
    <scope>NUCLEOTIDE SEQUENCE [LARGE SCALE GENOMIC DNA]</scope>
    <source>
        <strain evidence="12">R3-44</strain>
    </source>
</reference>
<dbReference type="GO" id="GO:0005507">
    <property type="term" value="F:copper ion binding"/>
    <property type="evidence" value="ECO:0007669"/>
    <property type="project" value="TreeGrafter"/>
</dbReference>